<accession>A0A7W8P3J8</accession>
<reference evidence="9 10" key="1">
    <citation type="submission" date="2020-08" db="EMBL/GenBank/DDBJ databases">
        <title>Genomic Encyclopedia of Type Strains, Phase IV (KMG-V): Genome sequencing to study the core and pangenomes of soil and plant-associated prokaryotes.</title>
        <authorList>
            <person name="Whitman W."/>
        </authorList>
    </citation>
    <scope>NUCLEOTIDE SEQUENCE [LARGE SCALE GENOMIC DNA]</scope>
    <source>
        <strain evidence="9 10">JPY162</strain>
    </source>
</reference>
<evidence type="ECO:0000256" key="2">
    <source>
        <dbReference type="ARBA" id="ARBA00022603"/>
    </source>
</evidence>
<dbReference type="PROSITE" id="PS00092">
    <property type="entry name" value="N6_MTASE"/>
    <property type="match status" value="1"/>
</dbReference>
<evidence type="ECO:0000256" key="1">
    <source>
        <dbReference type="ARBA" id="ARBA00011900"/>
    </source>
</evidence>
<dbReference type="Gene3D" id="3.40.50.150">
    <property type="entry name" value="Vaccinia Virus protein VP39"/>
    <property type="match status" value="1"/>
</dbReference>
<keyword evidence="3" id="KW-0808">Transferase</keyword>
<feature type="domain" description="MmeI-like DNA-methyltransferase" evidence="8">
    <location>
        <begin position="342"/>
        <end position="602"/>
    </location>
</feature>
<sequence length="979" mass="110101">MSQTVELLKNFVKYAALLDGDEKGEAQVFCDRLFKAFGHAGYKEAGASLEFRIKKLSTKGTSFADLMWKPRVLIEMKKRGEKLNQHYRQAFDYWLNAVPSRPRYVILCNFDEFQVYDFDRQMNEPVDTLTLEELPRRYSALNFLFPDDPEPVFGNDRTEVSKRAAIQMAALFKSLISRKTDPVDRIKAQRFVLQLVIAMFAEDIDLLPASTVSGIVNDCLNKKQSSYDLFGGLFRQMNNPTPAAGGRFKDVPYFNGGLFANVDPIELTKAELELIGWRSEDGGASTENWATVNPAIFGTLFEQSMDVDVRHQHGRHFTSEADIQRVIGPTLVKPWAERIAAATTATELRKLRKELASFRVLDPACGSGNFLYVAFRELARLDLSIMLRLQSEFSRRIFEEQAKAVCAINPKQFFGLDNDAFGVELAKVTLMLAKKLALDAAVESFSEGEHKYAKGTHEIQFEADQALPLDNLDDNIRCVDALFTEWPPVDAIVGNPPYQAKNKAQGELTPAYLKRLRMRHPAIDGRADFCVYWLRLAHDHLQPGQRAGLVATNTIRQNYSREGGLDYIVANGGVITEAVSSMIWPGEAVVHVAIANWIKGSQKGKKRLHIQDGNNVNEGWRYEDLDTIGPALSFSFDVTKAKKLLVNAKSGNCFQGQTHGHEAFLVDADVARAIIKNKSTYKSVLKPFLIADDLVGNVESSPSRYVIDFSGMELLEAEKYTDLFDTVKTVVLPQRKKAAKEEEARNAEILAENPGASVNRHHANFLRKWWQMSYPRGDLMASLKPLKRYIVCGQVTKRPIFDFVSTKINPNAALTVFPFDDDYTFGILQSSIHWTWFVARCSTLKSDPRYTSNTVFDSFPWPQHPTLAAAKKVARAAVALREERALLREKHQLPFRDLYRKLEGPGDNSLKKKQAALDLAVRDAYGMSGRDDALKFLLALNNRLAGDEAAKKAIQGPGLPPSVIDRREFVTDDCIRPVM</sequence>
<feature type="domain" description="MmeI-like N-terminal" evidence="5">
    <location>
        <begin position="18"/>
        <end position="176"/>
    </location>
</feature>
<dbReference type="PANTHER" id="PTHR33841">
    <property type="entry name" value="DNA METHYLTRANSFERASE YEEA-RELATED"/>
    <property type="match status" value="1"/>
</dbReference>
<evidence type="ECO:0000256" key="3">
    <source>
        <dbReference type="ARBA" id="ARBA00022679"/>
    </source>
</evidence>
<dbReference type="InterPro" id="IPR002052">
    <property type="entry name" value="DNA_methylase_N6_adenine_CS"/>
</dbReference>
<evidence type="ECO:0000259" key="5">
    <source>
        <dbReference type="Pfam" id="PF20464"/>
    </source>
</evidence>
<dbReference type="Pfam" id="PF20466">
    <property type="entry name" value="MmeI_TRD"/>
    <property type="match status" value="1"/>
</dbReference>
<dbReference type="Proteomes" id="UP000592820">
    <property type="component" value="Unassembled WGS sequence"/>
</dbReference>
<proteinExistence type="predicted"/>
<dbReference type="RefSeq" id="WP_184226114.1">
    <property type="nucleotide sequence ID" value="NZ_JACHDE010000003.1"/>
</dbReference>
<evidence type="ECO:0000313" key="10">
    <source>
        <dbReference type="Proteomes" id="UP000592820"/>
    </source>
</evidence>
<feature type="domain" description="MmeI-like helicase spacer" evidence="6">
    <location>
        <begin position="188"/>
        <end position="259"/>
    </location>
</feature>
<evidence type="ECO:0000259" key="6">
    <source>
        <dbReference type="Pfam" id="PF20465"/>
    </source>
</evidence>
<evidence type="ECO:0000256" key="4">
    <source>
        <dbReference type="ARBA" id="ARBA00047942"/>
    </source>
</evidence>
<evidence type="ECO:0000259" key="7">
    <source>
        <dbReference type="Pfam" id="PF20466"/>
    </source>
</evidence>
<dbReference type="InterPro" id="IPR046820">
    <property type="entry name" value="MmeI_TRD"/>
</dbReference>
<dbReference type="GO" id="GO:0003676">
    <property type="term" value="F:nucleic acid binding"/>
    <property type="evidence" value="ECO:0007669"/>
    <property type="project" value="InterPro"/>
</dbReference>
<dbReference type="PRINTS" id="PR00507">
    <property type="entry name" value="N12N6MTFRASE"/>
</dbReference>
<comment type="catalytic activity">
    <reaction evidence="4">
        <text>a 2'-deoxyadenosine in DNA + S-adenosyl-L-methionine = an N(6)-methyl-2'-deoxyadenosine in DNA + S-adenosyl-L-homocysteine + H(+)</text>
        <dbReference type="Rhea" id="RHEA:15197"/>
        <dbReference type="Rhea" id="RHEA-COMP:12418"/>
        <dbReference type="Rhea" id="RHEA-COMP:12419"/>
        <dbReference type="ChEBI" id="CHEBI:15378"/>
        <dbReference type="ChEBI" id="CHEBI:57856"/>
        <dbReference type="ChEBI" id="CHEBI:59789"/>
        <dbReference type="ChEBI" id="CHEBI:90615"/>
        <dbReference type="ChEBI" id="CHEBI:90616"/>
        <dbReference type="EC" id="2.1.1.72"/>
    </reaction>
</comment>
<dbReference type="Pfam" id="PF20464">
    <property type="entry name" value="MmeI_N"/>
    <property type="match status" value="1"/>
</dbReference>
<dbReference type="InterPro" id="IPR050953">
    <property type="entry name" value="N4_N6_ade-DNA_methylase"/>
</dbReference>
<name>A0A7W8P3J8_9BURK</name>
<dbReference type="PANTHER" id="PTHR33841:SF1">
    <property type="entry name" value="DNA METHYLTRANSFERASE A"/>
    <property type="match status" value="1"/>
</dbReference>
<organism evidence="9 10">
    <name type="scientific">Paraburkholderia youngii</name>
    <dbReference type="NCBI Taxonomy" id="2782701"/>
    <lineage>
        <taxon>Bacteria</taxon>
        <taxon>Pseudomonadati</taxon>
        <taxon>Pseudomonadota</taxon>
        <taxon>Betaproteobacteria</taxon>
        <taxon>Burkholderiales</taxon>
        <taxon>Burkholderiaceae</taxon>
        <taxon>Paraburkholderia</taxon>
    </lineage>
</organism>
<comment type="caution">
    <text evidence="9">The sequence shown here is derived from an EMBL/GenBank/DDBJ whole genome shotgun (WGS) entry which is preliminary data.</text>
</comment>
<dbReference type="Pfam" id="PF20473">
    <property type="entry name" value="MmeI_Mtase"/>
    <property type="match status" value="1"/>
</dbReference>
<dbReference type="InterPro" id="IPR046817">
    <property type="entry name" value="MmeI_N"/>
</dbReference>
<protein>
    <recommendedName>
        <fullName evidence="1">site-specific DNA-methyltransferase (adenine-specific)</fullName>
        <ecNumber evidence="1">2.1.1.72</ecNumber>
    </recommendedName>
</protein>
<feature type="domain" description="MmeI-like target recognition" evidence="7">
    <location>
        <begin position="807"/>
        <end position="863"/>
    </location>
</feature>
<dbReference type="InterPro" id="IPR046816">
    <property type="entry name" value="MmeI_Mtase"/>
</dbReference>
<evidence type="ECO:0000313" key="9">
    <source>
        <dbReference type="EMBL" id="MBB5400288.1"/>
    </source>
</evidence>
<dbReference type="GO" id="GO:0009007">
    <property type="term" value="F:site-specific DNA-methyltransferase (adenine-specific) activity"/>
    <property type="evidence" value="ECO:0007669"/>
    <property type="project" value="UniProtKB-EC"/>
</dbReference>
<evidence type="ECO:0000259" key="8">
    <source>
        <dbReference type="Pfam" id="PF20473"/>
    </source>
</evidence>
<dbReference type="SUPFAM" id="SSF53335">
    <property type="entry name" value="S-adenosyl-L-methionine-dependent methyltransferases"/>
    <property type="match status" value="1"/>
</dbReference>
<dbReference type="AlphaFoldDB" id="A0A7W8P3J8"/>
<gene>
    <name evidence="9" type="ORF">HDG41_002337</name>
</gene>
<dbReference type="InterPro" id="IPR029063">
    <property type="entry name" value="SAM-dependent_MTases_sf"/>
</dbReference>
<dbReference type="Pfam" id="PF20465">
    <property type="entry name" value="MmeI_hel"/>
    <property type="match status" value="1"/>
</dbReference>
<keyword evidence="2" id="KW-0489">Methyltransferase</keyword>
<dbReference type="EMBL" id="JACHDE010000003">
    <property type="protein sequence ID" value="MBB5400288.1"/>
    <property type="molecule type" value="Genomic_DNA"/>
</dbReference>
<dbReference type="InterPro" id="IPR046819">
    <property type="entry name" value="MmeI_hel"/>
</dbReference>
<dbReference type="GO" id="GO:0032259">
    <property type="term" value="P:methylation"/>
    <property type="evidence" value="ECO:0007669"/>
    <property type="project" value="UniProtKB-KW"/>
</dbReference>
<dbReference type="EC" id="2.1.1.72" evidence="1"/>